<gene>
    <name evidence="2" type="ORF">MHYMCMPASI_00208</name>
</gene>
<proteinExistence type="predicted"/>
<dbReference type="Proteomes" id="UP000837675">
    <property type="component" value="Unassembled WGS sequence"/>
</dbReference>
<name>A0A8S4BZT4_9ACAR</name>
<keyword evidence="3" id="KW-1185">Reference proteome</keyword>
<organism evidence="2 3">
    <name type="scientific">Hyalomma marginatum</name>
    <dbReference type="NCBI Taxonomy" id="34627"/>
    <lineage>
        <taxon>Eukaryota</taxon>
        <taxon>Metazoa</taxon>
        <taxon>Ecdysozoa</taxon>
        <taxon>Arthropoda</taxon>
        <taxon>Chelicerata</taxon>
        <taxon>Arachnida</taxon>
        <taxon>Acari</taxon>
        <taxon>Parasitiformes</taxon>
        <taxon>Ixodida</taxon>
        <taxon>Ixodoidea</taxon>
        <taxon>Ixodidae</taxon>
        <taxon>Hyalomminae</taxon>
        <taxon>Hyalomma</taxon>
    </lineage>
</organism>
<sequence>VAASSGDGSSTAIAIIAAIAGAVGGALVTGLVARLIYKSHKTEQQVRNEEMVDVAEYMKQVKNDPNDL</sequence>
<keyword evidence="1" id="KW-1133">Transmembrane helix</keyword>
<feature type="non-terminal residue" evidence="2">
    <location>
        <position position="1"/>
    </location>
</feature>
<evidence type="ECO:0000313" key="3">
    <source>
        <dbReference type="Proteomes" id="UP000837675"/>
    </source>
</evidence>
<evidence type="ECO:0000256" key="1">
    <source>
        <dbReference type="SAM" id="Phobius"/>
    </source>
</evidence>
<dbReference type="EMBL" id="CAJVAF010000060">
    <property type="protein sequence ID" value="CAG7589853.1"/>
    <property type="molecule type" value="Genomic_DNA"/>
</dbReference>
<comment type="caution">
    <text evidence="2">The sequence shown here is derived from an EMBL/GenBank/DDBJ whole genome shotgun (WGS) entry which is preliminary data.</text>
</comment>
<keyword evidence="1" id="KW-0472">Membrane</keyword>
<accession>A0A8S4BZT4</accession>
<reference evidence="2" key="1">
    <citation type="submission" date="2021-06" db="EMBL/GenBank/DDBJ databases">
        <authorList>
            <person name="Nardi T."/>
            <person name="Nardi T."/>
        </authorList>
    </citation>
    <scope>NUCLEOTIDE SEQUENCE</scope>
</reference>
<keyword evidence="1" id="KW-0812">Transmembrane</keyword>
<dbReference type="AlphaFoldDB" id="A0A8S4BZT4"/>
<protein>
    <submittedName>
        <fullName evidence="2">Uncharacterized protein</fullName>
    </submittedName>
</protein>
<feature type="transmembrane region" description="Helical" evidence="1">
    <location>
        <begin position="12"/>
        <end position="37"/>
    </location>
</feature>
<evidence type="ECO:0000313" key="2">
    <source>
        <dbReference type="EMBL" id="CAG7589853.1"/>
    </source>
</evidence>